<protein>
    <recommendedName>
        <fullName evidence="5">Lipoprotein</fullName>
    </recommendedName>
</protein>
<dbReference type="RefSeq" id="WP_114190832.1">
    <property type="nucleotide sequence ID" value="NZ_CP029295.1"/>
</dbReference>
<proteinExistence type="predicted"/>
<keyword evidence="4" id="KW-1185">Reference proteome</keyword>
<reference evidence="3 4" key="1">
    <citation type="submission" date="2018-05" db="EMBL/GenBank/DDBJ databases">
        <title>Annotation of the Mycoplasma phocidae genome.</title>
        <authorList>
            <person name="Brown D.R."/>
            <person name="Kutish G.F."/>
            <person name="Frasca S.Jr."/>
        </authorList>
    </citation>
    <scope>NUCLEOTIDE SEQUENCE [LARGE SCALE GENOMIC DNA]</scope>
    <source>
        <strain evidence="3 4">105</strain>
    </source>
</reference>
<organism evidence="3 4">
    <name type="scientific">[Mycoplasma] phocae</name>
    <dbReference type="NCBI Taxonomy" id="142651"/>
    <lineage>
        <taxon>Bacteria</taxon>
        <taxon>Bacillati</taxon>
        <taxon>Mycoplasmatota</taxon>
        <taxon>Mycoplasmoidales</taxon>
        <taxon>Metamycoplasmataceae</taxon>
        <taxon>Metamycoplasma</taxon>
    </lineage>
</organism>
<dbReference type="Proteomes" id="UP000252477">
    <property type="component" value="Chromosome"/>
</dbReference>
<evidence type="ECO:0000313" key="4">
    <source>
        <dbReference type="Proteomes" id="UP000252477"/>
    </source>
</evidence>
<evidence type="ECO:0000313" key="3">
    <source>
        <dbReference type="EMBL" id="AXE60720.1"/>
    </source>
</evidence>
<dbReference type="AlphaFoldDB" id="A0A2Z5IQ26"/>
<evidence type="ECO:0000256" key="2">
    <source>
        <dbReference type="SAM" id="SignalP"/>
    </source>
</evidence>
<feature type="region of interest" description="Disordered" evidence="1">
    <location>
        <begin position="30"/>
        <end position="53"/>
    </location>
</feature>
<dbReference type="KEGG" id="mpho:DA803_01290"/>
<feature type="signal peptide" evidence="2">
    <location>
        <begin position="1"/>
        <end position="23"/>
    </location>
</feature>
<sequence>MKKKNFKWWIALPVIVVTLPLIAASCSDENSNMPTRPIRKPHQQPLPSNPITETEEKKLRKEITFSYQGSINEKADNFDATKIQLAKNDGFIVDTETVFVRVKFEEISSISLNIKKYAIVYLPLKKDYKYLNFYIKFEIGKTNPIGSQVFESEFKEAIKQHEEEHNRERNKQEEEERNRQEDERRKQEEERNRQEDERRKQEEERNRQEDERRKQEEELRKQQQQEEEERNRQEELRKQEEEEKKRIEAEEKIISERRPNIKKMIDFYFASDTRGIKWYRELSHITNLNDLIKLEENIIAQVNYYIEDLVSNAADPQNKELVEKIKKLDSSTPKLREVKETNLKKLYLNIINDLKYENESKYSEFYKMIVENKDDNYSYLDKIYEFYYSEYARTISSIEKYMLPDYYKYQLIKNIKTFNELYELEINAINFVDNVKVVPRVDVGFKYEKFFYVYAYLRKNKEIEKVKILPNFVQYNFPIKNEYQGNNDTTFLPNGRDKYGYINSYLSRPVLSISRLASSKIEFSGGNDYSKFTPRIYLLGFTLFREDGTSEEYLIPGLSWYDSRKILNDKKFDPANYPQLDIFV</sequence>
<evidence type="ECO:0000256" key="1">
    <source>
        <dbReference type="SAM" id="MobiDB-lite"/>
    </source>
</evidence>
<dbReference type="EMBL" id="CP029295">
    <property type="protein sequence ID" value="AXE60720.1"/>
    <property type="molecule type" value="Genomic_DNA"/>
</dbReference>
<name>A0A2Z5IQ26_9BACT</name>
<gene>
    <name evidence="3" type="ORF">DA803_01290</name>
</gene>
<feature type="chain" id="PRO_5016414975" description="Lipoprotein" evidence="2">
    <location>
        <begin position="24"/>
        <end position="584"/>
    </location>
</feature>
<keyword evidence="2" id="KW-0732">Signal</keyword>
<evidence type="ECO:0008006" key="5">
    <source>
        <dbReference type="Google" id="ProtNLM"/>
    </source>
</evidence>
<accession>A0A2Z5IQ26</accession>
<dbReference type="PROSITE" id="PS51257">
    <property type="entry name" value="PROKAR_LIPOPROTEIN"/>
    <property type="match status" value="1"/>
</dbReference>
<feature type="region of interest" description="Disordered" evidence="1">
    <location>
        <begin position="160"/>
        <end position="245"/>
    </location>
</feature>